<proteinExistence type="predicted"/>
<sequence>MDGVLTRAMPAHSKPAIRRYIVLLSDDAFSLEINMAKWRRCRAAGGPHSEIYRLPPDGY</sequence>
<accession>A0ABQ5UE94</accession>
<organism evidence="1 2">
    <name type="scientific">Devosia yakushimensis</name>
    <dbReference type="NCBI Taxonomy" id="470028"/>
    <lineage>
        <taxon>Bacteria</taxon>
        <taxon>Pseudomonadati</taxon>
        <taxon>Pseudomonadota</taxon>
        <taxon>Alphaproteobacteria</taxon>
        <taxon>Hyphomicrobiales</taxon>
        <taxon>Devosiaceae</taxon>
        <taxon>Devosia</taxon>
    </lineage>
</organism>
<name>A0ABQ5UE94_9HYPH</name>
<reference evidence="1" key="2">
    <citation type="submission" date="2023-01" db="EMBL/GenBank/DDBJ databases">
        <title>Draft genome sequence of Devosia yakushimensis strain NBRC 103855.</title>
        <authorList>
            <person name="Sun Q."/>
            <person name="Mori K."/>
        </authorList>
    </citation>
    <scope>NUCLEOTIDE SEQUENCE</scope>
    <source>
        <strain evidence="1">NBRC 103855</strain>
    </source>
</reference>
<keyword evidence="2" id="KW-1185">Reference proteome</keyword>
<gene>
    <name evidence="1" type="ORF">GCM10007913_22600</name>
</gene>
<protein>
    <submittedName>
        <fullName evidence="1">Uncharacterized protein</fullName>
    </submittedName>
</protein>
<comment type="caution">
    <text evidence="1">The sequence shown here is derived from an EMBL/GenBank/DDBJ whole genome shotgun (WGS) entry which is preliminary data.</text>
</comment>
<evidence type="ECO:0000313" key="1">
    <source>
        <dbReference type="EMBL" id="GLQ10328.1"/>
    </source>
</evidence>
<dbReference type="Proteomes" id="UP001161406">
    <property type="component" value="Unassembled WGS sequence"/>
</dbReference>
<evidence type="ECO:0000313" key="2">
    <source>
        <dbReference type="Proteomes" id="UP001161406"/>
    </source>
</evidence>
<dbReference type="EMBL" id="BSNG01000001">
    <property type="protein sequence ID" value="GLQ10328.1"/>
    <property type="molecule type" value="Genomic_DNA"/>
</dbReference>
<reference evidence="1" key="1">
    <citation type="journal article" date="2014" name="Int. J. Syst. Evol. Microbiol.">
        <title>Complete genome of a new Firmicutes species belonging to the dominant human colonic microbiota ('Ruminococcus bicirculans') reveals two chromosomes and a selective capacity to utilize plant glucans.</title>
        <authorList>
            <consortium name="NISC Comparative Sequencing Program"/>
            <person name="Wegmann U."/>
            <person name="Louis P."/>
            <person name="Goesmann A."/>
            <person name="Henrissat B."/>
            <person name="Duncan S.H."/>
            <person name="Flint H.J."/>
        </authorList>
    </citation>
    <scope>NUCLEOTIDE SEQUENCE</scope>
    <source>
        <strain evidence="1">NBRC 103855</strain>
    </source>
</reference>